<protein>
    <submittedName>
        <fullName evidence="2">Uncharacterized protein</fullName>
    </submittedName>
</protein>
<keyword evidence="1" id="KW-0812">Transmembrane</keyword>
<gene>
    <name evidence="2" type="ORF">M5K25_008938</name>
</gene>
<keyword evidence="1" id="KW-0472">Membrane</keyword>
<dbReference type="Proteomes" id="UP001552299">
    <property type="component" value="Unassembled WGS sequence"/>
</dbReference>
<organism evidence="2 3">
    <name type="scientific">Dendrobium thyrsiflorum</name>
    <name type="common">Pinecone-like raceme dendrobium</name>
    <name type="synonym">Orchid</name>
    <dbReference type="NCBI Taxonomy" id="117978"/>
    <lineage>
        <taxon>Eukaryota</taxon>
        <taxon>Viridiplantae</taxon>
        <taxon>Streptophyta</taxon>
        <taxon>Embryophyta</taxon>
        <taxon>Tracheophyta</taxon>
        <taxon>Spermatophyta</taxon>
        <taxon>Magnoliopsida</taxon>
        <taxon>Liliopsida</taxon>
        <taxon>Asparagales</taxon>
        <taxon>Orchidaceae</taxon>
        <taxon>Epidendroideae</taxon>
        <taxon>Malaxideae</taxon>
        <taxon>Dendrobiinae</taxon>
        <taxon>Dendrobium</taxon>
    </lineage>
</organism>
<evidence type="ECO:0000313" key="2">
    <source>
        <dbReference type="EMBL" id="KAL0921826.1"/>
    </source>
</evidence>
<dbReference type="EMBL" id="JANQDX010000007">
    <property type="protein sequence ID" value="KAL0921826.1"/>
    <property type="molecule type" value="Genomic_DNA"/>
</dbReference>
<name>A0ABD0VAX5_DENTH</name>
<reference evidence="2 3" key="1">
    <citation type="journal article" date="2024" name="Plant Biotechnol. J.">
        <title>Dendrobium thyrsiflorum genome and its molecular insights into genes involved in important horticultural traits.</title>
        <authorList>
            <person name="Chen B."/>
            <person name="Wang J.Y."/>
            <person name="Zheng P.J."/>
            <person name="Li K.L."/>
            <person name="Liang Y.M."/>
            <person name="Chen X.F."/>
            <person name="Zhang C."/>
            <person name="Zhao X."/>
            <person name="He X."/>
            <person name="Zhang G.Q."/>
            <person name="Liu Z.J."/>
            <person name="Xu Q."/>
        </authorList>
    </citation>
    <scope>NUCLEOTIDE SEQUENCE [LARGE SCALE GENOMIC DNA]</scope>
    <source>
        <strain evidence="2">GZMU011</strain>
    </source>
</reference>
<proteinExistence type="predicted"/>
<comment type="caution">
    <text evidence="2">The sequence shown here is derived from an EMBL/GenBank/DDBJ whole genome shotgun (WGS) entry which is preliminary data.</text>
</comment>
<keyword evidence="3" id="KW-1185">Reference proteome</keyword>
<evidence type="ECO:0000256" key="1">
    <source>
        <dbReference type="SAM" id="Phobius"/>
    </source>
</evidence>
<feature type="transmembrane region" description="Helical" evidence="1">
    <location>
        <begin position="41"/>
        <end position="62"/>
    </location>
</feature>
<evidence type="ECO:0000313" key="3">
    <source>
        <dbReference type="Proteomes" id="UP001552299"/>
    </source>
</evidence>
<keyword evidence="1" id="KW-1133">Transmembrane helix</keyword>
<sequence length="128" mass="14638">MIEGVRILQEEELIMSEGVLILKEEEGILKNAFIATLSHTFLIIAAFTIAFPQIVPIVAAFITKLKHLFPFFCELNDEDMSQRFRHAYHRQRRPMATIQSLNLKLNQDLSNFSSPILLLPLLSKDPST</sequence>
<accession>A0ABD0VAX5</accession>
<dbReference type="AlphaFoldDB" id="A0ABD0VAX5"/>